<evidence type="ECO:0000259" key="3">
    <source>
        <dbReference type="Pfam" id="PF01887"/>
    </source>
</evidence>
<evidence type="ECO:0000313" key="6">
    <source>
        <dbReference type="Proteomes" id="UP000199199"/>
    </source>
</evidence>
<name>A0A1I6RWJ6_9EURY</name>
<dbReference type="Gene3D" id="2.40.30.90">
    <property type="entry name" value="Bacterial fluorinating enzyme like"/>
    <property type="match status" value="1"/>
</dbReference>
<feature type="domain" description="S-adenosyl-l-methionine hydroxide adenosyltransferase N-terminal" evidence="3">
    <location>
        <begin position="2"/>
        <end position="157"/>
    </location>
</feature>
<reference evidence="6" key="1">
    <citation type="submission" date="2016-10" db="EMBL/GenBank/DDBJ databases">
        <authorList>
            <person name="Varghese N."/>
            <person name="Submissions S."/>
        </authorList>
    </citation>
    <scope>NUCLEOTIDE SEQUENCE [LARGE SCALE GENOMIC DNA]</scope>
    <source>
        <strain evidence="6">DSM 22427</strain>
    </source>
</reference>
<comment type="similarity">
    <text evidence="2">Belongs to the SAM hydrolase / SAM-dependent halogenase family.</text>
</comment>
<evidence type="ECO:0000256" key="1">
    <source>
        <dbReference type="ARBA" id="ARBA00022691"/>
    </source>
</evidence>
<feature type="domain" description="S-adenosyl-l-methionine hydroxide adenosyltransferase C-terminal" evidence="4">
    <location>
        <begin position="196"/>
        <end position="274"/>
    </location>
</feature>
<dbReference type="InterPro" id="IPR046470">
    <property type="entry name" value="SAM_HAT_C"/>
</dbReference>
<gene>
    <name evidence="5" type="ORF">SAMN04488556_2270</name>
</gene>
<proteinExistence type="inferred from homology"/>
<dbReference type="SUPFAM" id="SSF101852">
    <property type="entry name" value="Bacterial fluorinating enzyme, C-terminal domain"/>
    <property type="match status" value="1"/>
</dbReference>
<sequence length="278" mass="29529">MLTLSSDFGSPYPAAVKGVLSQKTTARVVDIGHDFPRGDVGAAAFWLREILPYYPPATHLAAIDPGVGTDRRAIVVRAGEHALVGPDNGVLYPPARALAVSTDGDLESFEIDESATETDLLEIPRGPATTDGNRTNDRSVTFHARDVFAPAAATVHETPPDRLDSIAGLSHVDMESLVKETIPTASVETDPDRARGEVLVVDDFGNVITNVPGAFLADRESIEANGRRIPVEAAFASVPPGDRLATVGEHGYVELDVNDGRGDEAFSLERGDDVVLEP</sequence>
<dbReference type="PANTHER" id="PTHR35092:SF1">
    <property type="entry name" value="CHLORINASE MJ1651"/>
    <property type="match status" value="1"/>
</dbReference>
<dbReference type="RefSeq" id="WP_092904640.1">
    <property type="nucleotide sequence ID" value="NZ_FOZS01000002.1"/>
</dbReference>
<evidence type="ECO:0000313" key="5">
    <source>
        <dbReference type="EMBL" id="SFS69062.1"/>
    </source>
</evidence>
<organism evidence="5 6">
    <name type="scientific">Halostagnicola kamekurae</name>
    <dbReference type="NCBI Taxonomy" id="619731"/>
    <lineage>
        <taxon>Archaea</taxon>
        <taxon>Methanobacteriati</taxon>
        <taxon>Methanobacteriota</taxon>
        <taxon>Stenosarchaea group</taxon>
        <taxon>Halobacteria</taxon>
        <taxon>Halobacteriales</taxon>
        <taxon>Natrialbaceae</taxon>
        <taxon>Halostagnicola</taxon>
    </lineage>
</organism>
<dbReference type="Proteomes" id="UP000199199">
    <property type="component" value="Unassembled WGS sequence"/>
</dbReference>
<dbReference type="InterPro" id="IPR023227">
    <property type="entry name" value="SAM_OH_AdoTrfase_C_sf"/>
</dbReference>
<protein>
    <recommendedName>
        <fullName evidence="7">NAD operon protein</fullName>
    </recommendedName>
</protein>
<dbReference type="InterPro" id="IPR002747">
    <property type="entry name" value="SAM_OH_AdoTrfase"/>
</dbReference>
<dbReference type="EMBL" id="FOZS01000002">
    <property type="protein sequence ID" value="SFS69062.1"/>
    <property type="molecule type" value="Genomic_DNA"/>
</dbReference>
<dbReference type="SUPFAM" id="SSF102522">
    <property type="entry name" value="Bacterial fluorinating enzyme, N-terminal domain"/>
    <property type="match status" value="1"/>
</dbReference>
<evidence type="ECO:0000259" key="4">
    <source>
        <dbReference type="Pfam" id="PF20257"/>
    </source>
</evidence>
<dbReference type="InterPro" id="IPR046469">
    <property type="entry name" value="SAM_HAT_N"/>
</dbReference>
<dbReference type="InterPro" id="IPR023228">
    <property type="entry name" value="SAM_OH_AdoTrfase_N_sf"/>
</dbReference>
<dbReference type="Gene3D" id="3.40.50.10790">
    <property type="entry name" value="S-adenosyl-l-methionine hydroxide adenosyltransferase, N-terminal"/>
    <property type="match status" value="1"/>
</dbReference>
<dbReference type="PANTHER" id="PTHR35092">
    <property type="entry name" value="CHLORINASE MJ1651"/>
    <property type="match status" value="1"/>
</dbReference>
<evidence type="ECO:0000256" key="2">
    <source>
        <dbReference type="ARBA" id="ARBA00024035"/>
    </source>
</evidence>
<dbReference type="Pfam" id="PF20257">
    <property type="entry name" value="SAM_HAT_C"/>
    <property type="match status" value="1"/>
</dbReference>
<dbReference type="OrthoDB" id="372224at2157"/>
<dbReference type="Pfam" id="PF01887">
    <property type="entry name" value="SAM_HAT_N"/>
    <property type="match status" value="1"/>
</dbReference>
<evidence type="ECO:0008006" key="7">
    <source>
        <dbReference type="Google" id="ProtNLM"/>
    </source>
</evidence>
<dbReference type="PIRSF" id="PIRSF006779">
    <property type="entry name" value="UCP006779"/>
    <property type="match status" value="1"/>
</dbReference>
<accession>A0A1I6RWJ6</accession>
<keyword evidence="6" id="KW-1185">Reference proteome</keyword>
<keyword evidence="1" id="KW-0949">S-adenosyl-L-methionine</keyword>
<dbReference type="AlphaFoldDB" id="A0A1I6RWJ6"/>